<evidence type="ECO:0000256" key="3">
    <source>
        <dbReference type="SAM" id="Phobius"/>
    </source>
</evidence>
<proteinExistence type="predicted"/>
<feature type="repeat" description="TPR" evidence="1">
    <location>
        <begin position="441"/>
        <end position="474"/>
    </location>
</feature>
<dbReference type="InterPro" id="IPR011990">
    <property type="entry name" value="TPR-like_helical_dom_sf"/>
</dbReference>
<dbReference type="Gene3D" id="1.25.40.10">
    <property type="entry name" value="Tetratricopeptide repeat domain"/>
    <property type="match status" value="1"/>
</dbReference>
<dbReference type="InterPro" id="IPR019734">
    <property type="entry name" value="TPR_rpt"/>
</dbReference>
<feature type="transmembrane region" description="Helical" evidence="3">
    <location>
        <begin position="348"/>
        <end position="374"/>
    </location>
</feature>
<dbReference type="PANTHER" id="PTHR16797">
    <property type="entry name" value="FACTOR VIII-ASSOCIATED GENE 1"/>
    <property type="match status" value="1"/>
</dbReference>
<reference evidence="5" key="1">
    <citation type="submission" date="2016-11" db="UniProtKB">
        <authorList>
            <consortium name="WormBaseParasite"/>
        </authorList>
    </citation>
    <scope>IDENTIFICATION</scope>
</reference>
<keyword evidence="3" id="KW-1133">Transmembrane helix</keyword>
<dbReference type="PANTHER" id="PTHR16797:SF4">
    <property type="entry name" value="40-KDA HUNTINGTIN-ASSOCIATED PROTEIN"/>
    <property type="match status" value="1"/>
</dbReference>
<feature type="region of interest" description="Disordered" evidence="2">
    <location>
        <begin position="115"/>
        <end position="148"/>
    </location>
</feature>
<keyword evidence="3" id="KW-0812">Transmembrane</keyword>
<keyword evidence="1" id="KW-0802">TPR repeat</keyword>
<keyword evidence="3" id="KW-0472">Membrane</keyword>
<sequence length="623" mass="67395">ECPIERPVFHCFLKELSISPEIMTCLVTVEQHDDAYVMIAYSEPLNGQPIKPLTELARFPKFPQLTDGFCMSANGDNVVFTCTLLGCLLHVSLYSCSAEADAAAASGGIDADLASGGADSGQRQSSLLSGRRDNLSRNSSQSSTGGVAPDQAFRFRKDRPVVVAESNYKLSEPISEYVYDVCIREFSNSGSGLNKSNLYVTNKSNIAVVSLSGLKLENFLFEGLKLPWRLKLHKHLLIIAEKWGSIQIADLEKEHRSLCVMDMQGLCCENGLKAIEVVMEHNMLLLTVYPEGNQTAGHFQEDLTAASAATVMEAMAMLVTVLVEVLVAVLVVLLVVVLVVVLVVLLVVVLVVVLVVLLVVVLVALLVVLVAVLVATCESSIGNSAAEAGAMMRAARLHLMAEEELSKTLSVSLHENLELAIASFVQAAAVYEQCGQPLLAVNAYLQLAEALMLYGKFAEAAVHLHRATDLVPTHTMLMLRLLGKLATCRLQLSDPHAALLVHTRMQEIVQRTGGDAGGGGQLLPCYQDCMRDSEISRSLVCACQAGDAIAVDEVHERLFPLLTGEQNYLLHSLSDRLRSPPLSATELGEPLCCRRRPRRNNAGFDCDNDDCDADRLAAGVGNL</sequence>
<feature type="compositionally biased region" description="Polar residues" evidence="2">
    <location>
        <begin position="136"/>
        <end position="145"/>
    </location>
</feature>
<evidence type="ECO:0000313" key="5">
    <source>
        <dbReference type="WBParaSite" id="maker-uti_cns_0002396-snap-gene-0.9-mRNA-1"/>
    </source>
</evidence>
<accession>A0A1I8GLA6</accession>
<evidence type="ECO:0000256" key="1">
    <source>
        <dbReference type="PROSITE-ProRule" id="PRU00339"/>
    </source>
</evidence>
<dbReference type="GO" id="GO:0099518">
    <property type="term" value="P:vesicle cytoskeletal trafficking"/>
    <property type="evidence" value="ECO:0007669"/>
    <property type="project" value="TreeGrafter"/>
</dbReference>
<dbReference type="GO" id="GO:0005769">
    <property type="term" value="C:early endosome"/>
    <property type="evidence" value="ECO:0007669"/>
    <property type="project" value="TreeGrafter"/>
</dbReference>
<evidence type="ECO:0000256" key="2">
    <source>
        <dbReference type="SAM" id="MobiDB-lite"/>
    </source>
</evidence>
<evidence type="ECO:0000313" key="4">
    <source>
        <dbReference type="Proteomes" id="UP000095280"/>
    </source>
</evidence>
<dbReference type="Proteomes" id="UP000095280">
    <property type="component" value="Unplaced"/>
</dbReference>
<dbReference type="PROSITE" id="PS50005">
    <property type="entry name" value="TPR"/>
    <property type="match status" value="1"/>
</dbReference>
<organism evidence="4 5">
    <name type="scientific">Macrostomum lignano</name>
    <dbReference type="NCBI Taxonomy" id="282301"/>
    <lineage>
        <taxon>Eukaryota</taxon>
        <taxon>Metazoa</taxon>
        <taxon>Spiralia</taxon>
        <taxon>Lophotrochozoa</taxon>
        <taxon>Platyhelminthes</taxon>
        <taxon>Rhabditophora</taxon>
        <taxon>Macrostomorpha</taxon>
        <taxon>Macrostomida</taxon>
        <taxon>Macrostomidae</taxon>
        <taxon>Macrostomum</taxon>
    </lineage>
</organism>
<dbReference type="WBParaSite" id="maker-uti_cns_0002396-snap-gene-0.9-mRNA-1">
    <property type="protein sequence ID" value="maker-uti_cns_0002396-snap-gene-0.9-mRNA-1"/>
    <property type="gene ID" value="maker-uti_cns_0002396-snap-gene-0.9"/>
</dbReference>
<dbReference type="SUPFAM" id="SSF48452">
    <property type="entry name" value="TPR-like"/>
    <property type="match status" value="1"/>
</dbReference>
<dbReference type="SMART" id="SM00028">
    <property type="entry name" value="TPR"/>
    <property type="match status" value="1"/>
</dbReference>
<dbReference type="AlphaFoldDB" id="A0A1I8GLA6"/>
<protein>
    <submittedName>
        <fullName evidence="5">TPR_REGION domain-containing protein</fullName>
    </submittedName>
</protein>
<feature type="transmembrane region" description="Helical" evidence="3">
    <location>
        <begin position="314"/>
        <end position="341"/>
    </location>
</feature>
<dbReference type="InterPro" id="IPR039494">
    <property type="entry name" value="F8A"/>
</dbReference>
<keyword evidence="4" id="KW-1185">Reference proteome</keyword>
<name>A0A1I8GLA6_9PLAT</name>